<proteinExistence type="predicted"/>
<evidence type="ECO:0000313" key="1">
    <source>
        <dbReference type="EMBL" id="EEE59171.1"/>
    </source>
</evidence>
<dbReference type="Proteomes" id="UP000007752">
    <property type="component" value="Chromosome 3"/>
</dbReference>
<protein>
    <submittedName>
        <fullName evidence="1">Uncharacterized protein</fullName>
    </submittedName>
</protein>
<gene>
    <name evidence="1" type="ORF">OsJ_11094</name>
</gene>
<dbReference type="AlphaFoldDB" id="B9F8S3"/>
<reference evidence="1" key="2">
    <citation type="submission" date="2008-12" db="EMBL/GenBank/DDBJ databases">
        <title>Improved gene annotation of the rice (Oryza sativa) genomes.</title>
        <authorList>
            <person name="Wang J."/>
            <person name="Li R."/>
            <person name="Fan W."/>
            <person name="Huang Q."/>
            <person name="Zhang J."/>
            <person name="Zhou Y."/>
            <person name="Hu Y."/>
            <person name="Zi S."/>
            <person name="Li J."/>
            <person name="Ni P."/>
            <person name="Zheng H."/>
            <person name="Zhang Y."/>
            <person name="Zhao M."/>
            <person name="Hao Q."/>
            <person name="McDermott J."/>
            <person name="Samudrala R."/>
            <person name="Kristiansen K."/>
            <person name="Wong G.K.-S."/>
        </authorList>
    </citation>
    <scope>NUCLEOTIDE SEQUENCE</scope>
</reference>
<dbReference type="EMBL" id="CM000140">
    <property type="protein sequence ID" value="EEE59171.1"/>
    <property type="molecule type" value="Genomic_DNA"/>
</dbReference>
<name>B9F8S3_ORYSJ</name>
<organism evidence="1">
    <name type="scientific">Oryza sativa subsp. japonica</name>
    <name type="common">Rice</name>
    <dbReference type="NCBI Taxonomy" id="39947"/>
    <lineage>
        <taxon>Eukaryota</taxon>
        <taxon>Viridiplantae</taxon>
        <taxon>Streptophyta</taxon>
        <taxon>Embryophyta</taxon>
        <taxon>Tracheophyta</taxon>
        <taxon>Spermatophyta</taxon>
        <taxon>Magnoliopsida</taxon>
        <taxon>Liliopsida</taxon>
        <taxon>Poales</taxon>
        <taxon>Poaceae</taxon>
        <taxon>BOP clade</taxon>
        <taxon>Oryzoideae</taxon>
        <taxon>Oryzeae</taxon>
        <taxon>Oryzinae</taxon>
        <taxon>Oryza</taxon>
        <taxon>Oryza sativa</taxon>
    </lineage>
</organism>
<accession>B9F8S3</accession>
<reference evidence="1" key="1">
    <citation type="journal article" date="2005" name="PLoS Biol.">
        <title>The genomes of Oryza sativa: a history of duplications.</title>
        <authorList>
            <person name="Yu J."/>
            <person name="Wang J."/>
            <person name="Lin W."/>
            <person name="Li S."/>
            <person name="Li H."/>
            <person name="Zhou J."/>
            <person name="Ni P."/>
            <person name="Dong W."/>
            <person name="Hu S."/>
            <person name="Zeng C."/>
            <person name="Zhang J."/>
            <person name="Zhang Y."/>
            <person name="Li R."/>
            <person name="Xu Z."/>
            <person name="Li S."/>
            <person name="Li X."/>
            <person name="Zheng H."/>
            <person name="Cong L."/>
            <person name="Lin L."/>
            <person name="Yin J."/>
            <person name="Geng J."/>
            <person name="Li G."/>
            <person name="Shi J."/>
            <person name="Liu J."/>
            <person name="Lv H."/>
            <person name="Li J."/>
            <person name="Wang J."/>
            <person name="Deng Y."/>
            <person name="Ran L."/>
            <person name="Shi X."/>
            <person name="Wang X."/>
            <person name="Wu Q."/>
            <person name="Li C."/>
            <person name="Ren X."/>
            <person name="Wang J."/>
            <person name="Wang X."/>
            <person name="Li D."/>
            <person name="Liu D."/>
            <person name="Zhang X."/>
            <person name="Ji Z."/>
            <person name="Zhao W."/>
            <person name="Sun Y."/>
            <person name="Zhang Z."/>
            <person name="Bao J."/>
            <person name="Han Y."/>
            <person name="Dong L."/>
            <person name="Ji J."/>
            <person name="Chen P."/>
            <person name="Wu S."/>
            <person name="Liu J."/>
            <person name="Xiao Y."/>
            <person name="Bu D."/>
            <person name="Tan J."/>
            <person name="Yang L."/>
            <person name="Ye C."/>
            <person name="Zhang J."/>
            <person name="Xu J."/>
            <person name="Zhou Y."/>
            <person name="Yu Y."/>
            <person name="Zhang B."/>
            <person name="Zhuang S."/>
            <person name="Wei H."/>
            <person name="Liu B."/>
            <person name="Lei M."/>
            <person name="Yu H."/>
            <person name="Li Y."/>
            <person name="Xu H."/>
            <person name="Wei S."/>
            <person name="He X."/>
            <person name="Fang L."/>
            <person name="Zhang Z."/>
            <person name="Zhang Y."/>
            <person name="Huang X."/>
            <person name="Su Z."/>
            <person name="Tong W."/>
            <person name="Li J."/>
            <person name="Tong Z."/>
            <person name="Li S."/>
            <person name="Ye J."/>
            <person name="Wang L."/>
            <person name="Fang L."/>
            <person name="Lei T."/>
            <person name="Chen C."/>
            <person name="Chen H."/>
            <person name="Xu Z."/>
            <person name="Li H."/>
            <person name="Huang H."/>
            <person name="Zhang F."/>
            <person name="Xu H."/>
            <person name="Li N."/>
            <person name="Zhao C."/>
            <person name="Li S."/>
            <person name="Dong L."/>
            <person name="Huang Y."/>
            <person name="Li L."/>
            <person name="Xi Y."/>
            <person name="Qi Q."/>
            <person name="Li W."/>
            <person name="Zhang B."/>
            <person name="Hu W."/>
            <person name="Zhang Y."/>
            <person name="Tian X."/>
            <person name="Jiao Y."/>
            <person name="Liang X."/>
            <person name="Jin J."/>
            <person name="Gao L."/>
            <person name="Zheng W."/>
            <person name="Hao B."/>
            <person name="Liu S."/>
            <person name="Wang W."/>
            <person name="Yuan L."/>
            <person name="Cao M."/>
            <person name="McDermott J."/>
            <person name="Samudrala R."/>
            <person name="Wang J."/>
            <person name="Wong G.K."/>
            <person name="Yang H."/>
        </authorList>
    </citation>
    <scope>NUCLEOTIDE SEQUENCE [LARGE SCALE GENOMIC DNA]</scope>
</reference>
<sequence>MQVPARWRGRGERANLRGYVVAMKADFRAAHPLHNKEVQVSHVQHCETMVAADALAFHVQPKRHAVATDGDKQIQCKASTSAETLCPRRNLAVDVGCTRRQRRKSATTDSRHGFHMSTGRFNISRAINKICST</sequence>